<gene>
    <name evidence="2" type="ORF">FCC1311_019011</name>
</gene>
<sequence>MMQRDGIIRSPRLNRQRVNALKLGSRSSQARSPGGQHCALRRVRVGGPPPERKRGRRKRKEKSDKKAVMSKLDDEAAQPLRGEEAEEAARPPPLRSPNGSAATASEARRALIQRSGSAAQGSLANMLPMLEEPDASSALLDNDASRGEAASVASPRSRAFSDMSFDLDGDLEEIAGYSALSGTRDKARSPGDIRTAVLEWMYEEKDQETCADLCLANANVLEDLISVFVNVVLHGKSDVIRAQVWRFLIQGSINSHHFAFLVICNLNASCHSKPKIDEDELSAEYKRKRAENLAAVERIIDTITRESLTATTKIQNVVKANEASKTESKDDRAQNALSDLESSLHKALGQLEDVHDSQVLSNLDMNVRGRTSRQNVDMLVLKVRNAMVRTHTAQGEEALRDLDGKIGFIKALTDLDDWLRVSVAREDRANVLETKLAALAHSVPFGA</sequence>
<name>A0A2R5GE36_9STRA</name>
<dbReference type="InParanoid" id="A0A2R5GE36"/>
<protein>
    <submittedName>
        <fullName evidence="2">Uncharacterized protein</fullName>
    </submittedName>
</protein>
<comment type="caution">
    <text evidence="2">The sequence shown here is derived from an EMBL/GenBank/DDBJ whole genome shotgun (WGS) entry which is preliminary data.</text>
</comment>
<proteinExistence type="predicted"/>
<accession>A0A2R5GE36</accession>
<feature type="compositionally biased region" description="Basic and acidic residues" evidence="1">
    <location>
        <begin position="61"/>
        <end position="74"/>
    </location>
</feature>
<dbReference type="EMBL" id="BEYU01000044">
    <property type="protein sequence ID" value="GBG28589.1"/>
    <property type="molecule type" value="Genomic_DNA"/>
</dbReference>
<reference evidence="2 3" key="1">
    <citation type="submission" date="2017-12" db="EMBL/GenBank/DDBJ databases">
        <title>Sequencing, de novo assembly and annotation of complete genome of a new Thraustochytrid species, strain FCC1311.</title>
        <authorList>
            <person name="Sedici K."/>
            <person name="Godart F."/>
            <person name="Aiese Cigliano R."/>
            <person name="Sanseverino W."/>
            <person name="Barakat M."/>
            <person name="Ortet P."/>
            <person name="Marechal E."/>
            <person name="Cagnac O."/>
            <person name="Amato A."/>
        </authorList>
    </citation>
    <scope>NUCLEOTIDE SEQUENCE [LARGE SCALE GENOMIC DNA]</scope>
</reference>
<dbReference type="Proteomes" id="UP000241890">
    <property type="component" value="Unassembled WGS sequence"/>
</dbReference>
<evidence type="ECO:0000313" key="2">
    <source>
        <dbReference type="EMBL" id="GBG28589.1"/>
    </source>
</evidence>
<organism evidence="2 3">
    <name type="scientific">Hondaea fermentalgiana</name>
    <dbReference type="NCBI Taxonomy" id="2315210"/>
    <lineage>
        <taxon>Eukaryota</taxon>
        <taxon>Sar</taxon>
        <taxon>Stramenopiles</taxon>
        <taxon>Bigyra</taxon>
        <taxon>Labyrinthulomycetes</taxon>
        <taxon>Thraustochytrida</taxon>
        <taxon>Thraustochytriidae</taxon>
        <taxon>Hondaea</taxon>
    </lineage>
</organism>
<evidence type="ECO:0000313" key="3">
    <source>
        <dbReference type="Proteomes" id="UP000241890"/>
    </source>
</evidence>
<feature type="region of interest" description="Disordered" evidence="1">
    <location>
        <begin position="1"/>
        <end position="107"/>
    </location>
</feature>
<dbReference type="AlphaFoldDB" id="A0A2R5GE36"/>
<keyword evidence="3" id="KW-1185">Reference proteome</keyword>
<evidence type="ECO:0000256" key="1">
    <source>
        <dbReference type="SAM" id="MobiDB-lite"/>
    </source>
</evidence>